<dbReference type="RefSeq" id="WP_007242698.1">
    <property type="nucleotide sequence ID" value="NZ_AFUV01000014.1"/>
</dbReference>
<protein>
    <submittedName>
        <fullName evidence="1">Uncharacterized protein</fullName>
    </submittedName>
</protein>
<evidence type="ECO:0000313" key="1">
    <source>
        <dbReference type="EMBL" id="EGV05742.1"/>
    </source>
</evidence>
<comment type="caution">
    <text evidence="1">The sequence shown here is derived from an EMBL/GenBank/DDBJ whole genome shotgun (WGS) entry which is preliminary data.</text>
</comment>
<dbReference type="Proteomes" id="UP000006235">
    <property type="component" value="Unassembled WGS sequence"/>
</dbReference>
<proteinExistence type="predicted"/>
<dbReference type="STRING" id="1035188.HMPREF9952_0727"/>
<dbReference type="EMBL" id="AFUV01000014">
    <property type="protein sequence ID" value="EGV05742.1"/>
    <property type="molecule type" value="Genomic_DNA"/>
</dbReference>
<dbReference type="AlphaFoldDB" id="F9Q9M4"/>
<evidence type="ECO:0000313" key="2">
    <source>
        <dbReference type="Proteomes" id="UP000006235"/>
    </source>
</evidence>
<gene>
    <name evidence="1" type="ORF">HMPREF9952_0727</name>
</gene>
<sequence length="45" mass="5084">MSASSYSISKKGFFRGWGLSNNAKRNRAINGGFTAAQYLYLLWSY</sequence>
<organism evidence="1 2">
    <name type="scientific">Haemophilus pittmaniae HK 85</name>
    <dbReference type="NCBI Taxonomy" id="1035188"/>
    <lineage>
        <taxon>Bacteria</taxon>
        <taxon>Pseudomonadati</taxon>
        <taxon>Pseudomonadota</taxon>
        <taxon>Gammaproteobacteria</taxon>
        <taxon>Pasteurellales</taxon>
        <taxon>Pasteurellaceae</taxon>
        <taxon>Haemophilus</taxon>
    </lineage>
</organism>
<accession>F9Q9M4</accession>
<reference evidence="1 2" key="1">
    <citation type="submission" date="2011-07" db="EMBL/GenBank/DDBJ databases">
        <authorList>
            <person name="Harkins D.M."/>
            <person name="Madupu R."/>
            <person name="Durkin A.S."/>
            <person name="Torralba M."/>
            <person name="Methe B."/>
            <person name="Sutton G.G."/>
            <person name="Nelson K.E."/>
        </authorList>
    </citation>
    <scope>NUCLEOTIDE SEQUENCE [LARGE SCALE GENOMIC DNA]</scope>
    <source>
        <strain evidence="1 2">HK 85</strain>
    </source>
</reference>
<name>F9Q9M4_9PAST</name>